<sequence>MLEANCACLLDTVRGTAVLPELLKEVKEVLEIVYPANAGK</sequence>
<gene>
    <name evidence="1" type="ORF">HaLaN_06677</name>
</gene>
<feature type="non-terminal residue" evidence="1">
    <location>
        <position position="1"/>
    </location>
</feature>
<organism evidence="1 2">
    <name type="scientific">Haematococcus lacustris</name>
    <name type="common">Green alga</name>
    <name type="synonym">Haematococcus pluvialis</name>
    <dbReference type="NCBI Taxonomy" id="44745"/>
    <lineage>
        <taxon>Eukaryota</taxon>
        <taxon>Viridiplantae</taxon>
        <taxon>Chlorophyta</taxon>
        <taxon>core chlorophytes</taxon>
        <taxon>Chlorophyceae</taxon>
        <taxon>CS clade</taxon>
        <taxon>Chlamydomonadales</taxon>
        <taxon>Haematococcaceae</taxon>
        <taxon>Haematococcus</taxon>
    </lineage>
</organism>
<evidence type="ECO:0000313" key="1">
    <source>
        <dbReference type="EMBL" id="GFH11210.1"/>
    </source>
</evidence>
<reference evidence="1 2" key="1">
    <citation type="submission" date="2020-02" db="EMBL/GenBank/DDBJ databases">
        <title>Draft genome sequence of Haematococcus lacustris strain NIES-144.</title>
        <authorList>
            <person name="Morimoto D."/>
            <person name="Nakagawa S."/>
            <person name="Yoshida T."/>
            <person name="Sawayama S."/>
        </authorList>
    </citation>
    <scope>NUCLEOTIDE SEQUENCE [LARGE SCALE GENOMIC DNA]</scope>
    <source>
        <strain evidence="1 2">NIES-144</strain>
    </source>
</reference>
<feature type="non-terminal residue" evidence="1">
    <location>
        <position position="40"/>
    </location>
</feature>
<keyword evidence="2" id="KW-1185">Reference proteome</keyword>
<dbReference type="AlphaFoldDB" id="A0A699YMG7"/>
<dbReference type="Proteomes" id="UP000485058">
    <property type="component" value="Unassembled WGS sequence"/>
</dbReference>
<name>A0A699YMG7_HAELA</name>
<evidence type="ECO:0000313" key="2">
    <source>
        <dbReference type="Proteomes" id="UP000485058"/>
    </source>
</evidence>
<dbReference type="EMBL" id="BLLF01000384">
    <property type="protein sequence ID" value="GFH11210.1"/>
    <property type="molecule type" value="Genomic_DNA"/>
</dbReference>
<proteinExistence type="predicted"/>
<protein>
    <submittedName>
        <fullName evidence="1">Uncharacterized protein</fullName>
    </submittedName>
</protein>
<comment type="caution">
    <text evidence="1">The sequence shown here is derived from an EMBL/GenBank/DDBJ whole genome shotgun (WGS) entry which is preliminary data.</text>
</comment>
<accession>A0A699YMG7</accession>